<name>A0ACB9ESR2_9ASTR</name>
<protein>
    <submittedName>
        <fullName evidence="1">Uncharacterized protein</fullName>
    </submittedName>
</protein>
<reference evidence="1 2" key="2">
    <citation type="journal article" date="2022" name="Mol. Ecol. Resour.">
        <title>The genomes of chicory, endive, great burdock and yacon provide insights into Asteraceae paleo-polyploidization history and plant inulin production.</title>
        <authorList>
            <person name="Fan W."/>
            <person name="Wang S."/>
            <person name="Wang H."/>
            <person name="Wang A."/>
            <person name="Jiang F."/>
            <person name="Liu H."/>
            <person name="Zhao H."/>
            <person name="Xu D."/>
            <person name="Zhang Y."/>
        </authorList>
    </citation>
    <scope>NUCLEOTIDE SEQUENCE [LARGE SCALE GENOMIC DNA]</scope>
    <source>
        <strain evidence="2">cv. Yunnan</strain>
        <tissue evidence="1">Leaves</tissue>
    </source>
</reference>
<dbReference type="EMBL" id="CM042034">
    <property type="protein sequence ID" value="KAI3761872.1"/>
    <property type="molecule type" value="Genomic_DNA"/>
</dbReference>
<evidence type="ECO:0000313" key="2">
    <source>
        <dbReference type="Proteomes" id="UP001056120"/>
    </source>
</evidence>
<sequence length="82" mass="9053">MLFFKRCIMAFFVILSSVGTLRAFFFFTTSIQQTIQNDCIDDLMGPEITKTSDSCRADVGTVPVERGPPLLKTSASLVPDQS</sequence>
<evidence type="ECO:0000313" key="1">
    <source>
        <dbReference type="EMBL" id="KAI3761872.1"/>
    </source>
</evidence>
<dbReference type="Proteomes" id="UP001056120">
    <property type="component" value="Linkage Group LG17"/>
</dbReference>
<keyword evidence="2" id="KW-1185">Reference proteome</keyword>
<reference evidence="2" key="1">
    <citation type="journal article" date="2022" name="Mol. Ecol. Resour.">
        <title>The genomes of chicory, endive, great burdock and yacon provide insights into Asteraceae palaeo-polyploidization history and plant inulin production.</title>
        <authorList>
            <person name="Fan W."/>
            <person name="Wang S."/>
            <person name="Wang H."/>
            <person name="Wang A."/>
            <person name="Jiang F."/>
            <person name="Liu H."/>
            <person name="Zhao H."/>
            <person name="Xu D."/>
            <person name="Zhang Y."/>
        </authorList>
    </citation>
    <scope>NUCLEOTIDE SEQUENCE [LARGE SCALE GENOMIC DNA]</scope>
    <source>
        <strain evidence="2">cv. Yunnan</strain>
    </source>
</reference>
<comment type="caution">
    <text evidence="1">The sequence shown here is derived from an EMBL/GenBank/DDBJ whole genome shotgun (WGS) entry which is preliminary data.</text>
</comment>
<gene>
    <name evidence="1" type="ORF">L1987_52294</name>
</gene>
<organism evidence="1 2">
    <name type="scientific">Smallanthus sonchifolius</name>
    <dbReference type="NCBI Taxonomy" id="185202"/>
    <lineage>
        <taxon>Eukaryota</taxon>
        <taxon>Viridiplantae</taxon>
        <taxon>Streptophyta</taxon>
        <taxon>Embryophyta</taxon>
        <taxon>Tracheophyta</taxon>
        <taxon>Spermatophyta</taxon>
        <taxon>Magnoliopsida</taxon>
        <taxon>eudicotyledons</taxon>
        <taxon>Gunneridae</taxon>
        <taxon>Pentapetalae</taxon>
        <taxon>asterids</taxon>
        <taxon>campanulids</taxon>
        <taxon>Asterales</taxon>
        <taxon>Asteraceae</taxon>
        <taxon>Asteroideae</taxon>
        <taxon>Heliantheae alliance</taxon>
        <taxon>Millerieae</taxon>
        <taxon>Smallanthus</taxon>
    </lineage>
</organism>
<proteinExistence type="predicted"/>
<accession>A0ACB9ESR2</accession>